<dbReference type="PANTHER" id="PTHR21477:SF12">
    <property type="entry name" value="PROTEIN PHLOEM PROTEIN 2-LIKE A10"/>
    <property type="match status" value="1"/>
</dbReference>
<dbReference type="EMBL" id="QGNW01000001">
    <property type="protein sequence ID" value="RVX23805.1"/>
    <property type="molecule type" value="Genomic_DNA"/>
</dbReference>
<name>A0A438KRI1_VITVI</name>
<evidence type="ECO:0000313" key="1">
    <source>
        <dbReference type="EMBL" id="RVX23805.1"/>
    </source>
</evidence>
<reference evidence="1 2" key="1">
    <citation type="journal article" date="2018" name="PLoS Genet.">
        <title>Population sequencing reveals clonal diversity and ancestral inbreeding in the grapevine cultivar Chardonnay.</title>
        <authorList>
            <person name="Roach M.J."/>
            <person name="Johnson D.L."/>
            <person name="Bohlmann J."/>
            <person name="van Vuuren H.J."/>
            <person name="Jones S.J."/>
            <person name="Pretorius I.S."/>
            <person name="Schmidt S.A."/>
            <person name="Borneman A.R."/>
        </authorList>
    </citation>
    <scope>NUCLEOTIDE SEQUENCE [LARGE SCALE GENOMIC DNA]</scope>
    <source>
        <strain evidence="2">cv. Chardonnay</strain>
        <tissue evidence="1">Leaf</tissue>
    </source>
</reference>
<dbReference type="Proteomes" id="UP000288805">
    <property type="component" value="Unassembled WGS sequence"/>
</dbReference>
<gene>
    <name evidence="1" type="primary">PP2A10_3</name>
    <name evidence="1" type="ORF">CK203_000738</name>
</gene>
<sequence length="128" mass="14154">MLSTTYVAASSGIPHHHLRFAAAAARFRCCQTMCFQNRDLGFNRVYQSPSLVDKRNKLCKLLEALASIVEASSDSAQTVGLVSRDLKAFLESDSDQIPKSLKQLSKIMSSKEFSESMTGVTQAVTWDF</sequence>
<dbReference type="PANTHER" id="PTHR21477">
    <property type="entry name" value="ZGC:172139"/>
    <property type="match status" value="1"/>
</dbReference>
<proteinExistence type="predicted"/>
<organism evidence="1 2">
    <name type="scientific">Vitis vinifera</name>
    <name type="common">Grape</name>
    <dbReference type="NCBI Taxonomy" id="29760"/>
    <lineage>
        <taxon>Eukaryota</taxon>
        <taxon>Viridiplantae</taxon>
        <taxon>Streptophyta</taxon>
        <taxon>Embryophyta</taxon>
        <taxon>Tracheophyta</taxon>
        <taxon>Spermatophyta</taxon>
        <taxon>Magnoliopsida</taxon>
        <taxon>eudicotyledons</taxon>
        <taxon>Gunneridae</taxon>
        <taxon>Pentapetalae</taxon>
        <taxon>rosids</taxon>
        <taxon>Vitales</taxon>
        <taxon>Vitaceae</taxon>
        <taxon>Viteae</taxon>
        <taxon>Vitis</taxon>
    </lineage>
</organism>
<evidence type="ECO:0000313" key="2">
    <source>
        <dbReference type="Proteomes" id="UP000288805"/>
    </source>
</evidence>
<dbReference type="AlphaFoldDB" id="A0A438KRI1"/>
<accession>A0A438KRI1</accession>
<dbReference type="InterPro" id="IPR019141">
    <property type="entry name" value="DUF2045"/>
</dbReference>
<protein>
    <submittedName>
        <fullName evidence="1">Protein phloem 2-like A10</fullName>
    </submittedName>
</protein>
<comment type="caution">
    <text evidence="1">The sequence shown here is derived from an EMBL/GenBank/DDBJ whole genome shotgun (WGS) entry which is preliminary data.</text>
</comment>